<evidence type="ECO:0000313" key="1">
    <source>
        <dbReference type="EMBL" id="QIS05667.1"/>
    </source>
</evidence>
<reference evidence="1 2" key="1">
    <citation type="journal article" date="2019" name="ACS Chem. Biol.">
        <title>Identification and Mobilization of a Cryptic Antibiotic Biosynthesis Gene Locus from a Human-Pathogenic Nocardia Isolate.</title>
        <authorList>
            <person name="Herisse M."/>
            <person name="Ishida K."/>
            <person name="Porter J.L."/>
            <person name="Howden B."/>
            <person name="Hertweck C."/>
            <person name="Stinear T.P."/>
            <person name="Pidot S.J."/>
        </authorList>
    </citation>
    <scope>NUCLEOTIDE SEQUENCE [LARGE SCALE GENOMIC DNA]</scope>
    <source>
        <strain evidence="1 2">AUSMDU00024985</strain>
    </source>
</reference>
<dbReference type="AlphaFoldDB" id="A0A6G9XXR6"/>
<dbReference type="Proteomes" id="UP000501705">
    <property type="component" value="Chromosome"/>
</dbReference>
<name>A0A6G9XXR6_NOCBR</name>
<proteinExistence type="predicted"/>
<evidence type="ECO:0000313" key="2">
    <source>
        <dbReference type="Proteomes" id="UP000501705"/>
    </source>
</evidence>
<dbReference type="InterPro" id="IPR010985">
    <property type="entry name" value="Ribbon_hlx_hlx"/>
</dbReference>
<sequence>MPIRLTEDNETSLAKQAKVEGASMNQIVNKAVAEYVERHAHRDRVRKSATTQAARFAELMERLK</sequence>
<evidence type="ECO:0008006" key="3">
    <source>
        <dbReference type="Google" id="ProtNLM"/>
    </source>
</evidence>
<dbReference type="GO" id="GO:0006355">
    <property type="term" value="P:regulation of DNA-templated transcription"/>
    <property type="evidence" value="ECO:0007669"/>
    <property type="project" value="InterPro"/>
</dbReference>
<dbReference type="SUPFAM" id="SSF47598">
    <property type="entry name" value="Ribbon-helix-helix"/>
    <property type="match status" value="1"/>
</dbReference>
<organism evidence="1 2">
    <name type="scientific">Nocardia brasiliensis</name>
    <dbReference type="NCBI Taxonomy" id="37326"/>
    <lineage>
        <taxon>Bacteria</taxon>
        <taxon>Bacillati</taxon>
        <taxon>Actinomycetota</taxon>
        <taxon>Actinomycetes</taxon>
        <taxon>Mycobacteriales</taxon>
        <taxon>Nocardiaceae</taxon>
        <taxon>Nocardia</taxon>
    </lineage>
</organism>
<gene>
    <name evidence="1" type="ORF">F5X71_28165</name>
</gene>
<dbReference type="EMBL" id="CP046171">
    <property type="protein sequence ID" value="QIS05667.1"/>
    <property type="molecule type" value="Genomic_DNA"/>
</dbReference>
<accession>A0A6G9XXR6</accession>
<protein>
    <recommendedName>
        <fullName evidence="3">CopG family transcriptional regulator</fullName>
    </recommendedName>
</protein>